<feature type="transmembrane region" description="Helical" evidence="10">
    <location>
        <begin position="160"/>
        <end position="183"/>
    </location>
</feature>
<accession>A0A4Q7MKP0</accession>
<dbReference type="InterPro" id="IPR050480">
    <property type="entry name" value="CysZ-like"/>
</dbReference>
<dbReference type="Proteomes" id="UP000293289">
    <property type="component" value="Unassembled WGS sequence"/>
</dbReference>
<evidence type="ECO:0000256" key="1">
    <source>
        <dbReference type="ARBA" id="ARBA00004141"/>
    </source>
</evidence>
<name>A0A4Q7MKP0_9MICO</name>
<dbReference type="EMBL" id="SGWY01000001">
    <property type="protein sequence ID" value="RZS68203.1"/>
    <property type="molecule type" value="Genomic_DNA"/>
</dbReference>
<keyword evidence="9 10" id="KW-0472">Membrane</keyword>
<feature type="transmembrane region" description="Helical" evidence="10">
    <location>
        <begin position="71"/>
        <end position="100"/>
    </location>
</feature>
<dbReference type="PANTHER" id="PTHR37468">
    <property type="entry name" value="SULFATE TRANSPORTER CYSZ"/>
    <property type="match status" value="1"/>
</dbReference>
<feature type="transmembrane region" description="Helical" evidence="10">
    <location>
        <begin position="24"/>
        <end position="51"/>
    </location>
</feature>
<keyword evidence="2" id="KW-0813">Transport</keyword>
<evidence type="ECO:0000256" key="3">
    <source>
        <dbReference type="ARBA" id="ARBA00022475"/>
    </source>
</evidence>
<dbReference type="GO" id="GO:0000103">
    <property type="term" value="P:sulfate assimilation"/>
    <property type="evidence" value="ECO:0007669"/>
    <property type="project" value="TreeGrafter"/>
</dbReference>
<evidence type="ECO:0000256" key="7">
    <source>
        <dbReference type="ARBA" id="ARBA00022989"/>
    </source>
</evidence>
<organism evidence="11 12">
    <name type="scientific">Agromyces ramosus</name>
    <dbReference type="NCBI Taxonomy" id="33879"/>
    <lineage>
        <taxon>Bacteria</taxon>
        <taxon>Bacillati</taxon>
        <taxon>Actinomycetota</taxon>
        <taxon>Actinomycetes</taxon>
        <taxon>Micrococcales</taxon>
        <taxon>Microbacteriaceae</taxon>
        <taxon>Agromyces</taxon>
    </lineage>
</organism>
<reference evidence="11 12" key="1">
    <citation type="submission" date="2019-02" db="EMBL/GenBank/DDBJ databases">
        <title>Genomic Encyclopedia of Type Strains, Phase IV (KMG-IV): sequencing the most valuable type-strain genomes for metagenomic binning, comparative biology and taxonomic classification.</title>
        <authorList>
            <person name="Goeker M."/>
        </authorList>
    </citation>
    <scope>NUCLEOTIDE SEQUENCE [LARGE SCALE GENOMIC DNA]</scope>
    <source>
        <strain evidence="11 12">DSM 43045</strain>
    </source>
</reference>
<evidence type="ECO:0000256" key="10">
    <source>
        <dbReference type="SAM" id="Phobius"/>
    </source>
</evidence>
<keyword evidence="6 10" id="KW-0812">Transmembrane</keyword>
<dbReference type="RefSeq" id="WP_242609404.1">
    <property type="nucleotide sequence ID" value="NZ_SGWY01000001.1"/>
</dbReference>
<comment type="caution">
    <text evidence="11">The sequence shown here is derived from an EMBL/GenBank/DDBJ whole genome shotgun (WGS) entry which is preliminary data.</text>
</comment>
<dbReference type="AlphaFoldDB" id="A0A4Q7MKP0"/>
<evidence type="ECO:0000313" key="11">
    <source>
        <dbReference type="EMBL" id="RZS68203.1"/>
    </source>
</evidence>
<keyword evidence="8" id="KW-0764">Sulfate transport</keyword>
<dbReference type="InterPro" id="IPR059112">
    <property type="entry name" value="CysZ/EI24"/>
</dbReference>
<dbReference type="GO" id="GO:0019344">
    <property type="term" value="P:cysteine biosynthetic process"/>
    <property type="evidence" value="ECO:0007669"/>
    <property type="project" value="TreeGrafter"/>
</dbReference>
<feature type="transmembrane region" description="Helical" evidence="10">
    <location>
        <begin position="204"/>
        <end position="229"/>
    </location>
</feature>
<gene>
    <name evidence="11" type="ORF">EV187_0630</name>
</gene>
<evidence type="ECO:0000256" key="2">
    <source>
        <dbReference type="ARBA" id="ARBA00022448"/>
    </source>
</evidence>
<protein>
    <submittedName>
        <fullName evidence="11">CysZ protein</fullName>
    </submittedName>
</protein>
<feature type="transmembrane region" description="Helical" evidence="10">
    <location>
        <begin position="135"/>
        <end position="154"/>
    </location>
</feature>
<keyword evidence="4" id="KW-0997">Cell inner membrane</keyword>
<dbReference type="GO" id="GO:0005886">
    <property type="term" value="C:plasma membrane"/>
    <property type="evidence" value="ECO:0007669"/>
    <property type="project" value="TreeGrafter"/>
</dbReference>
<evidence type="ECO:0000256" key="8">
    <source>
        <dbReference type="ARBA" id="ARBA00023032"/>
    </source>
</evidence>
<evidence type="ECO:0000256" key="9">
    <source>
        <dbReference type="ARBA" id="ARBA00023136"/>
    </source>
</evidence>
<keyword evidence="12" id="KW-1185">Reference proteome</keyword>
<keyword evidence="7 10" id="KW-1133">Transmembrane helix</keyword>
<dbReference type="PANTHER" id="PTHR37468:SF1">
    <property type="entry name" value="SULFATE TRANSPORTER CYSZ"/>
    <property type="match status" value="1"/>
</dbReference>
<evidence type="ECO:0000256" key="5">
    <source>
        <dbReference type="ARBA" id="ARBA00022605"/>
    </source>
</evidence>
<proteinExistence type="predicted"/>
<sequence length="264" mass="27226">MVGGFFSGAGMLLRGFRFWGRRPGVMLLGLIPAAIVFLLVLGALVALGFGLPGFTGWLTPFADEWVDPWPTLIRSAIGAILFGAAVVLAAVTFTAVTLAVGDPFYERIWRAMELELGGSVPEQGAGFWRGVRDSAALIGLGLLASIGVVLTGFLPVVGAVAAPVLGILLSGRLLAMELSSRAFEARGIPASHRRMLLRGHRAKLLGFGVATQLCFMVPLGAVLTMPAAVAGSTILARSVLDAAAGRSADAAAVGPAAATDHRLA</sequence>
<evidence type="ECO:0000256" key="6">
    <source>
        <dbReference type="ARBA" id="ARBA00022692"/>
    </source>
</evidence>
<dbReference type="Pfam" id="PF07264">
    <property type="entry name" value="EI24"/>
    <property type="match status" value="1"/>
</dbReference>
<keyword evidence="3" id="KW-1003">Cell membrane</keyword>
<dbReference type="GO" id="GO:0009675">
    <property type="term" value="F:high-affinity sulfate:proton symporter activity"/>
    <property type="evidence" value="ECO:0007669"/>
    <property type="project" value="TreeGrafter"/>
</dbReference>
<comment type="subcellular location">
    <subcellularLocation>
        <location evidence="1">Membrane</location>
        <topology evidence="1">Multi-pass membrane protein</topology>
    </subcellularLocation>
</comment>
<evidence type="ECO:0000313" key="12">
    <source>
        <dbReference type="Proteomes" id="UP000293289"/>
    </source>
</evidence>
<evidence type="ECO:0000256" key="4">
    <source>
        <dbReference type="ARBA" id="ARBA00022519"/>
    </source>
</evidence>
<keyword evidence="5" id="KW-0028">Amino-acid biosynthesis</keyword>